<name>A0ABS6MWT9_9GAMM</name>
<comment type="caution">
    <text evidence="1">The sequence shown here is derived from an EMBL/GenBank/DDBJ whole genome shotgun (WGS) entry which is preliminary data.</text>
</comment>
<dbReference type="Proteomes" id="UP000813068">
    <property type="component" value="Unassembled WGS sequence"/>
</dbReference>
<reference evidence="1 2" key="1">
    <citation type="submission" date="2021-06" db="EMBL/GenBank/DDBJ databases">
        <title>Differences between aerobic and microaerobic xylene degrading microbial communities.</title>
        <authorList>
            <person name="Banerjee S."/>
            <person name="Tancsics A."/>
        </authorList>
    </citation>
    <scope>NUCLEOTIDE SEQUENCE [LARGE SCALE GENOMIC DNA]</scope>
    <source>
        <strain evidence="1 2">MAP12</strain>
    </source>
</reference>
<evidence type="ECO:0008006" key="3">
    <source>
        <dbReference type="Google" id="ProtNLM"/>
    </source>
</evidence>
<evidence type="ECO:0000313" key="1">
    <source>
        <dbReference type="EMBL" id="MBV2133267.1"/>
    </source>
</evidence>
<dbReference type="EMBL" id="JAHRGL010000023">
    <property type="protein sequence ID" value="MBV2133267.1"/>
    <property type="molecule type" value="Genomic_DNA"/>
</dbReference>
<gene>
    <name evidence="1" type="ORF">KRX52_10705</name>
</gene>
<organism evidence="1 2">
    <name type="scientific">Geopseudomonas aromaticivorans</name>
    <dbReference type="NCBI Taxonomy" id="2849492"/>
    <lineage>
        <taxon>Bacteria</taxon>
        <taxon>Pseudomonadati</taxon>
        <taxon>Pseudomonadota</taxon>
        <taxon>Gammaproteobacteria</taxon>
        <taxon>Pseudomonadales</taxon>
        <taxon>Pseudomonadaceae</taxon>
        <taxon>Geopseudomonas</taxon>
    </lineage>
</organism>
<sequence>MATMSSLNNAVSVRSAELLATPKKKFSVDLPSGIHQQLKIIAAANNTTVRDLLLDGVVNYVFPKYLVNATNKEN</sequence>
<evidence type="ECO:0000313" key="2">
    <source>
        <dbReference type="Proteomes" id="UP000813068"/>
    </source>
</evidence>
<dbReference type="RefSeq" id="WP_217681728.1">
    <property type="nucleotide sequence ID" value="NZ_JAHRGL010000023.1"/>
</dbReference>
<protein>
    <recommendedName>
        <fullName evidence="3">CopG-like ribbon-helix-helix domain-containing protein</fullName>
    </recommendedName>
</protein>
<proteinExistence type="predicted"/>
<keyword evidence="2" id="KW-1185">Reference proteome</keyword>
<accession>A0ABS6MWT9</accession>